<dbReference type="PANTHER" id="PTHR30006">
    <property type="entry name" value="THIAMINE-BINDING PERIPLASMIC PROTEIN-RELATED"/>
    <property type="match status" value="1"/>
</dbReference>
<feature type="chain" id="PRO_5041441446" evidence="4">
    <location>
        <begin position="23"/>
        <end position="336"/>
    </location>
</feature>
<gene>
    <name evidence="5" type="primary">fbpA</name>
    <name evidence="5" type="ORF">GCM10007895_26680</name>
</gene>
<evidence type="ECO:0000256" key="4">
    <source>
        <dbReference type="SAM" id="SignalP"/>
    </source>
</evidence>
<proteinExistence type="inferred from homology"/>
<dbReference type="InterPro" id="IPR026045">
    <property type="entry name" value="Ferric-bd"/>
</dbReference>
<evidence type="ECO:0000313" key="5">
    <source>
        <dbReference type="EMBL" id="GLP97361.1"/>
    </source>
</evidence>
<protein>
    <submittedName>
        <fullName evidence="5">Iron ABC transporter substrate-binding protein</fullName>
    </submittedName>
</protein>
<dbReference type="PANTHER" id="PTHR30006:SF15">
    <property type="entry name" value="IRON-UTILIZATION PERIPLASMIC PROTEIN"/>
    <property type="match status" value="1"/>
</dbReference>
<reference evidence="5" key="2">
    <citation type="submission" date="2023-01" db="EMBL/GenBank/DDBJ databases">
        <title>Draft genome sequence of Paraferrimonas sedimenticola strain NBRC 101628.</title>
        <authorList>
            <person name="Sun Q."/>
            <person name="Mori K."/>
        </authorList>
    </citation>
    <scope>NUCLEOTIDE SEQUENCE</scope>
    <source>
        <strain evidence="5">NBRC 101628</strain>
    </source>
</reference>
<comment type="caution">
    <text evidence="5">The sequence shown here is derived from an EMBL/GenBank/DDBJ whole genome shotgun (WGS) entry which is preliminary data.</text>
</comment>
<accession>A0AA37VZ28</accession>
<sequence length="336" mass="37131">MASWRKTLAAAGLILVTGTSWAADKLTVYSYRQAFLVDPILEDFTKQTGIDVEVVFAKKGIAERLKREGRLSPADIVLTSDFSRLMELVDMKLVQSVNSDVVNQNIPAQFRDPDGQWFALTSRVRNVYSSKERVGPAAIDYEDLAKPEFKGKICMRPGQHPYNVSLVASMIAHHGEADTEAWLQGLKANLARKPQGNDRAQVKAVKEGLCDYAIGNSYYLGKMMENPDQQAWADAVVINFPNQSNRGAHVNVSGVAMTKYSPNSEAAVKLIEFLSSSSAQQQYAEVNFEYPVKTDVPASAMVASWGEFKADDLAIVKLAEHHSQAVKLLNKVKFDL</sequence>
<dbReference type="GO" id="GO:0030288">
    <property type="term" value="C:outer membrane-bounded periplasmic space"/>
    <property type="evidence" value="ECO:0007669"/>
    <property type="project" value="TreeGrafter"/>
</dbReference>
<dbReference type="Pfam" id="PF13343">
    <property type="entry name" value="SBP_bac_6"/>
    <property type="match status" value="1"/>
</dbReference>
<dbReference type="EMBL" id="BSNC01000006">
    <property type="protein sequence ID" value="GLP97361.1"/>
    <property type="molecule type" value="Genomic_DNA"/>
</dbReference>
<evidence type="ECO:0000256" key="2">
    <source>
        <dbReference type="ARBA" id="ARBA00022729"/>
    </source>
</evidence>
<evidence type="ECO:0000256" key="3">
    <source>
        <dbReference type="PIRSR" id="PIRSR002825-1"/>
    </source>
</evidence>
<dbReference type="Proteomes" id="UP001161422">
    <property type="component" value="Unassembled WGS sequence"/>
</dbReference>
<evidence type="ECO:0000313" key="6">
    <source>
        <dbReference type="Proteomes" id="UP001161422"/>
    </source>
</evidence>
<reference evidence="5" key="1">
    <citation type="journal article" date="2014" name="Int. J. Syst. Evol. Microbiol.">
        <title>Complete genome sequence of Corynebacterium casei LMG S-19264T (=DSM 44701T), isolated from a smear-ripened cheese.</title>
        <authorList>
            <consortium name="US DOE Joint Genome Institute (JGI-PGF)"/>
            <person name="Walter F."/>
            <person name="Albersmeier A."/>
            <person name="Kalinowski J."/>
            <person name="Ruckert C."/>
        </authorList>
    </citation>
    <scope>NUCLEOTIDE SEQUENCE</scope>
    <source>
        <strain evidence="5">NBRC 101628</strain>
    </source>
</reference>
<keyword evidence="2 4" id="KW-0732">Signal</keyword>
<keyword evidence="3" id="KW-0479">Metal-binding</keyword>
<dbReference type="SUPFAM" id="SSF53850">
    <property type="entry name" value="Periplasmic binding protein-like II"/>
    <property type="match status" value="1"/>
</dbReference>
<feature type="binding site" evidence="3">
    <location>
        <position position="218"/>
    </location>
    <ligand>
        <name>Fe cation</name>
        <dbReference type="ChEBI" id="CHEBI:24875"/>
    </ligand>
</feature>
<dbReference type="PIRSF" id="PIRSF002825">
    <property type="entry name" value="CfbpA"/>
    <property type="match status" value="1"/>
</dbReference>
<organism evidence="5 6">
    <name type="scientific">Paraferrimonas sedimenticola</name>
    <dbReference type="NCBI Taxonomy" id="375674"/>
    <lineage>
        <taxon>Bacteria</taxon>
        <taxon>Pseudomonadati</taxon>
        <taxon>Pseudomonadota</taxon>
        <taxon>Gammaproteobacteria</taxon>
        <taxon>Alteromonadales</taxon>
        <taxon>Ferrimonadaceae</taxon>
        <taxon>Paraferrimonas</taxon>
    </lineage>
</organism>
<dbReference type="RefSeq" id="WP_095504792.1">
    <property type="nucleotide sequence ID" value="NZ_BSNC01000006.1"/>
</dbReference>
<name>A0AA37VZ28_9GAMM</name>
<dbReference type="AlphaFoldDB" id="A0AA37VZ28"/>
<keyword evidence="6" id="KW-1185">Reference proteome</keyword>
<evidence type="ECO:0000256" key="1">
    <source>
        <dbReference type="ARBA" id="ARBA00008520"/>
    </source>
</evidence>
<dbReference type="CDD" id="cd13542">
    <property type="entry name" value="PBP2_FutA1_ilke"/>
    <property type="match status" value="1"/>
</dbReference>
<comment type="similarity">
    <text evidence="1">Belongs to the bacterial solute-binding protein 1 family.</text>
</comment>
<dbReference type="GO" id="GO:0046872">
    <property type="term" value="F:metal ion binding"/>
    <property type="evidence" value="ECO:0007669"/>
    <property type="project" value="UniProtKB-KW"/>
</dbReference>
<dbReference type="Gene3D" id="3.40.190.10">
    <property type="entry name" value="Periplasmic binding protein-like II"/>
    <property type="match status" value="2"/>
</dbReference>
<feature type="signal peptide" evidence="4">
    <location>
        <begin position="1"/>
        <end position="22"/>
    </location>
</feature>
<feature type="binding site" evidence="3">
    <location>
        <position position="219"/>
    </location>
    <ligand>
        <name>Fe cation</name>
        <dbReference type="ChEBI" id="CHEBI:24875"/>
    </ligand>
</feature>
<keyword evidence="3" id="KW-0408">Iron</keyword>